<evidence type="ECO:0000256" key="1">
    <source>
        <dbReference type="SAM" id="MobiDB-lite"/>
    </source>
</evidence>
<dbReference type="AlphaFoldDB" id="A0A433D610"/>
<feature type="non-terminal residue" evidence="2">
    <location>
        <position position="115"/>
    </location>
</feature>
<proteinExistence type="predicted"/>
<dbReference type="Proteomes" id="UP000268093">
    <property type="component" value="Unassembled WGS sequence"/>
</dbReference>
<protein>
    <submittedName>
        <fullName evidence="2">Uncharacterized protein</fullName>
    </submittedName>
</protein>
<feature type="region of interest" description="Disordered" evidence="1">
    <location>
        <begin position="21"/>
        <end position="45"/>
    </location>
</feature>
<organism evidence="2 3">
    <name type="scientific">Jimgerdemannia flammicorona</name>
    <dbReference type="NCBI Taxonomy" id="994334"/>
    <lineage>
        <taxon>Eukaryota</taxon>
        <taxon>Fungi</taxon>
        <taxon>Fungi incertae sedis</taxon>
        <taxon>Mucoromycota</taxon>
        <taxon>Mucoromycotina</taxon>
        <taxon>Endogonomycetes</taxon>
        <taxon>Endogonales</taxon>
        <taxon>Endogonaceae</taxon>
        <taxon>Jimgerdemannia</taxon>
    </lineage>
</organism>
<name>A0A433D610_9FUNG</name>
<keyword evidence="3" id="KW-1185">Reference proteome</keyword>
<feature type="non-terminal residue" evidence="2">
    <location>
        <position position="1"/>
    </location>
</feature>
<sequence length="115" mass="11978">RNDLGDCADAVGRFSIGDHCARSGRKRKRDDRAEDSGPAGERASGVPFHVMGAIVGNPEPHVDSALHLAWRRGVGARGPDAGAGTDRATACRAWGGHSGGGDVWRNWVNALAIPG</sequence>
<reference evidence="2 3" key="1">
    <citation type="journal article" date="2018" name="New Phytol.">
        <title>Phylogenomics of Endogonaceae and evolution of mycorrhizas within Mucoromycota.</title>
        <authorList>
            <person name="Chang Y."/>
            <person name="Desiro A."/>
            <person name="Na H."/>
            <person name="Sandor L."/>
            <person name="Lipzen A."/>
            <person name="Clum A."/>
            <person name="Barry K."/>
            <person name="Grigoriev I.V."/>
            <person name="Martin F.M."/>
            <person name="Stajich J.E."/>
            <person name="Smith M.E."/>
            <person name="Bonito G."/>
            <person name="Spatafora J.W."/>
        </authorList>
    </citation>
    <scope>NUCLEOTIDE SEQUENCE [LARGE SCALE GENOMIC DNA]</scope>
    <source>
        <strain evidence="2 3">GMNB39</strain>
    </source>
</reference>
<dbReference type="EMBL" id="RBNI01006064">
    <property type="protein sequence ID" value="RUP46271.1"/>
    <property type="molecule type" value="Genomic_DNA"/>
</dbReference>
<accession>A0A433D610</accession>
<comment type="caution">
    <text evidence="2">The sequence shown here is derived from an EMBL/GenBank/DDBJ whole genome shotgun (WGS) entry which is preliminary data.</text>
</comment>
<evidence type="ECO:0000313" key="2">
    <source>
        <dbReference type="EMBL" id="RUP46271.1"/>
    </source>
</evidence>
<gene>
    <name evidence="2" type="ORF">BC936DRAFT_147138</name>
</gene>
<evidence type="ECO:0000313" key="3">
    <source>
        <dbReference type="Proteomes" id="UP000268093"/>
    </source>
</evidence>